<accession>A0A8J7G7F4</accession>
<dbReference type="SUPFAM" id="SSF52540">
    <property type="entry name" value="P-loop containing nucleoside triphosphate hydrolases"/>
    <property type="match status" value="1"/>
</dbReference>
<evidence type="ECO:0000313" key="4">
    <source>
        <dbReference type="Proteomes" id="UP000608754"/>
    </source>
</evidence>
<dbReference type="GO" id="GO:0006302">
    <property type="term" value="P:double-strand break repair"/>
    <property type="evidence" value="ECO:0007669"/>
    <property type="project" value="InterPro"/>
</dbReference>
<evidence type="ECO:0000259" key="2">
    <source>
        <dbReference type="Pfam" id="PF13476"/>
    </source>
</evidence>
<dbReference type="InterPro" id="IPR038729">
    <property type="entry name" value="Rad50/SbcC_AAA"/>
</dbReference>
<dbReference type="GO" id="GO:0016887">
    <property type="term" value="F:ATP hydrolysis activity"/>
    <property type="evidence" value="ECO:0007669"/>
    <property type="project" value="InterPro"/>
</dbReference>
<dbReference type="Pfam" id="PF13476">
    <property type="entry name" value="AAA_23"/>
    <property type="match status" value="1"/>
</dbReference>
<organism evidence="3 4">
    <name type="scientific">Faecalibacter rhinopitheci</name>
    <dbReference type="NCBI Taxonomy" id="2779678"/>
    <lineage>
        <taxon>Bacteria</taxon>
        <taxon>Pseudomonadati</taxon>
        <taxon>Bacteroidota</taxon>
        <taxon>Flavobacteriia</taxon>
        <taxon>Flavobacteriales</taxon>
        <taxon>Weeksellaceae</taxon>
        <taxon>Faecalibacter</taxon>
    </lineage>
</organism>
<feature type="domain" description="Rad50/SbcC-type AAA" evidence="2">
    <location>
        <begin position="5"/>
        <end position="202"/>
    </location>
</feature>
<evidence type="ECO:0000313" key="3">
    <source>
        <dbReference type="EMBL" id="MBF0598217.1"/>
    </source>
</evidence>
<gene>
    <name evidence="3" type="ORF">IM532_12335</name>
</gene>
<proteinExistence type="predicted"/>
<dbReference type="Pfam" id="PF13558">
    <property type="entry name" value="SbcC_Walker_B"/>
    <property type="match status" value="1"/>
</dbReference>
<dbReference type="RefSeq" id="WP_194183778.1">
    <property type="nucleotide sequence ID" value="NZ_JADGIK010000010.1"/>
</dbReference>
<dbReference type="InterPro" id="IPR027417">
    <property type="entry name" value="P-loop_NTPase"/>
</dbReference>
<feature type="coiled-coil region" evidence="1">
    <location>
        <begin position="256"/>
        <end position="326"/>
    </location>
</feature>
<dbReference type="PANTHER" id="PTHR32114:SF2">
    <property type="entry name" value="ABC TRANSPORTER ABCH.3"/>
    <property type="match status" value="1"/>
</dbReference>
<dbReference type="Proteomes" id="UP000608754">
    <property type="component" value="Unassembled WGS sequence"/>
</dbReference>
<reference evidence="3" key="1">
    <citation type="submission" date="2020-10" db="EMBL/GenBank/DDBJ databases">
        <authorList>
            <person name="Lu T."/>
            <person name="Wang Q."/>
            <person name="Han X."/>
        </authorList>
    </citation>
    <scope>NUCLEOTIDE SEQUENCE</scope>
    <source>
        <strain evidence="3">WQ 117</strain>
    </source>
</reference>
<protein>
    <submittedName>
        <fullName evidence="3">AAA family ATPase</fullName>
    </submittedName>
</protein>
<dbReference type="Gene3D" id="3.40.50.300">
    <property type="entry name" value="P-loop containing nucleotide triphosphate hydrolases"/>
    <property type="match status" value="2"/>
</dbReference>
<feature type="coiled-coil region" evidence="1">
    <location>
        <begin position="418"/>
        <end position="484"/>
    </location>
</feature>
<sequence length="1011" mass="117997">MIPIQLTIEGLYSYQERQTINFNDLIDAGLFGIFGAVGSGKSSILEAISYVLYGVSDRLGATKMSYNMMNLKSNRSYVEFDFLNFENKLFRITREYKRNSKQFDVVRNPTVVFYENIKEEWVPLDHTNSEKILGLSYENFRRTIIIPQGQFKEFIELKPTARTQMMKEIFNLHKYDLQDNAARLAKDNLAELNKIEGKLQGFETISLESIEESQNNLKVEEDNYTVILNNYNVINENFQRLKALKSDFETLKTKKIQFEQIKVQKEQKDKEQLQLDQYELIFNAFNQLLIDQFKLEKEIQENKISLENQKKQGDLIENQIKDITLQIQAIQKDFDGLAEKRVEENDLNLIIQILAYTEEIKNFKARTLKGIAKVEEVKQNQKQIEDQIRNSVAQLKEISSQRLDPQVLMAADNWFVKNESIQNSIKAQSHKIEQIKAQIALFQKRFSDEKITISTFEADFIALKEVFVKQKNALENQKNECEVQQKLAQYAHNLHDGESCPLCGSLDHPQVVVMDDVKSKIEKIKEEILQLEKEQEKEQNRFTEIKQLIYQNQLIEQQVIQENRTLDELNKQLKEHKNLFIWQDFDSSNFEGFKERKQEVLKIEKEIEDKNNFISSQREVLEKARAAVEKYKIALDEFKLEEAKKAAQIKQNLSNLKVLKFEDFENLIVIEVENNLKELKAFNLKIEKDYLILQQNLNDFNLKLAAQKPTIQLLDIRIETQNSEFIQVENSIQTALLQSKIEDLEQVKIVLNQKLDIVSLRKQLEEFRIQFKTLNNSIQELEQKLAKVSFDDETYLQQEAVFNQITSQLKDANELVINRKTEIARLFQAYEAKKEILEVQNKLQKRAELLKLFGNMFKGAGFVQYVSSIYLKQLCENANVRFHRMTRNQLSLQINENHEFEIIDYLNEGRPRSVKTLSGGQAFQVSLSLALALAESVQTNLKASKNFFFIDEGFGTQDADAVNIVFETLNHLHKENRIVGIISHVEELKERIPIALNITKDEEKGSCINML</sequence>
<keyword evidence="1" id="KW-0175">Coiled coil</keyword>
<feature type="coiled-coil region" evidence="1">
    <location>
        <begin position="514"/>
        <end position="579"/>
    </location>
</feature>
<comment type="caution">
    <text evidence="3">The sequence shown here is derived from an EMBL/GenBank/DDBJ whole genome shotgun (WGS) entry which is preliminary data.</text>
</comment>
<evidence type="ECO:0000256" key="1">
    <source>
        <dbReference type="SAM" id="Coils"/>
    </source>
</evidence>
<dbReference type="AlphaFoldDB" id="A0A8J7G7F4"/>
<dbReference type="PANTHER" id="PTHR32114">
    <property type="entry name" value="ABC TRANSPORTER ABCH.3"/>
    <property type="match status" value="1"/>
</dbReference>
<name>A0A8J7G7F4_9FLAO</name>
<keyword evidence="4" id="KW-1185">Reference proteome</keyword>
<dbReference type="EMBL" id="JADGIK010000010">
    <property type="protein sequence ID" value="MBF0598217.1"/>
    <property type="molecule type" value="Genomic_DNA"/>
</dbReference>
<feature type="coiled-coil region" evidence="1">
    <location>
        <begin position="757"/>
        <end position="791"/>
    </location>
</feature>